<sequence>MTIQQLLQLAIERNASDLHLLAKYKPMLRINGDLVSVAQAPVLTNELIESLVVPLTNPIQKDILIKEWDLDLGLEFEDKARFRVNLYRQRGSLAAAMRLIPKQIRNLEETGLPPVISKLTELRQGFVLVTGPTGHGKSTTLAAFINKINQTRGAHIVTIEDPVEYVYPEGRSIISQRELNTDTKSWDNALKSALREDPDVVLIGEMRDLETIATAITVAETGHLVFATLHTNSAAQTLDRIIDVFPANQQPQIRVQLAAVLEAVISQRLIPTISPGRALAAEVLFSSPALRAIIREGKTHLIDNLIQTSAEAGMVSLEMSLMLLAKEGIISIETAQEYSLRPSVFNKLMGGGALK</sequence>
<evidence type="ECO:0000313" key="3">
    <source>
        <dbReference type="EMBL" id="KKQ15292.1"/>
    </source>
</evidence>
<proteinExistence type="inferred from homology"/>
<dbReference type="PANTHER" id="PTHR30486">
    <property type="entry name" value="TWITCHING MOTILITY PROTEIN PILT"/>
    <property type="match status" value="1"/>
</dbReference>
<dbReference type="InterPro" id="IPR050921">
    <property type="entry name" value="T4SS_GSP_E_ATPase"/>
</dbReference>
<dbReference type="Proteomes" id="UP000034448">
    <property type="component" value="Unassembled WGS sequence"/>
</dbReference>
<evidence type="ECO:0000313" key="4">
    <source>
        <dbReference type="Proteomes" id="UP000034448"/>
    </source>
</evidence>
<name>A0A0G0FBH8_9BACT</name>
<dbReference type="EMBL" id="LBSJ01000019">
    <property type="protein sequence ID" value="KKQ15292.1"/>
    <property type="molecule type" value="Genomic_DNA"/>
</dbReference>
<dbReference type="InterPro" id="IPR027417">
    <property type="entry name" value="P-loop_NTPase"/>
</dbReference>
<dbReference type="SUPFAM" id="SSF52540">
    <property type="entry name" value="P-loop containing nucleoside triphosphate hydrolases"/>
    <property type="match status" value="1"/>
</dbReference>
<comment type="caution">
    <text evidence="3">The sequence shown here is derived from an EMBL/GenBank/DDBJ whole genome shotgun (WGS) entry which is preliminary data.</text>
</comment>
<dbReference type="PATRIC" id="fig|1618417.4.peg.724"/>
<dbReference type="CDD" id="cd01131">
    <property type="entry name" value="PilT"/>
    <property type="match status" value="1"/>
</dbReference>
<accession>A0A0G0FBH8</accession>
<dbReference type="Gene3D" id="3.40.50.300">
    <property type="entry name" value="P-loop containing nucleotide triphosphate hydrolases"/>
    <property type="match status" value="1"/>
</dbReference>
<dbReference type="AlphaFoldDB" id="A0A0G0FBH8"/>
<feature type="domain" description="Bacterial type II secretion system protein E" evidence="2">
    <location>
        <begin position="194"/>
        <end position="208"/>
    </location>
</feature>
<gene>
    <name evidence="3" type="ORF">US28_C0019G0025</name>
</gene>
<dbReference type="InterPro" id="IPR001482">
    <property type="entry name" value="T2SS/T4SS_dom"/>
</dbReference>
<dbReference type="Gene3D" id="3.30.450.90">
    <property type="match status" value="1"/>
</dbReference>
<dbReference type="SMART" id="SM00382">
    <property type="entry name" value="AAA"/>
    <property type="match status" value="1"/>
</dbReference>
<organism evidence="3 4">
    <name type="scientific">Candidatus Daviesbacteria bacterium GW2011_GWA1_36_8</name>
    <dbReference type="NCBI Taxonomy" id="1618417"/>
    <lineage>
        <taxon>Bacteria</taxon>
        <taxon>Candidatus Daviesiibacteriota</taxon>
    </lineage>
</organism>
<reference evidence="3 4" key="1">
    <citation type="journal article" date="2015" name="Nature">
        <title>rRNA introns, odd ribosomes, and small enigmatic genomes across a large radiation of phyla.</title>
        <authorList>
            <person name="Brown C.T."/>
            <person name="Hug L.A."/>
            <person name="Thomas B.C."/>
            <person name="Sharon I."/>
            <person name="Castelle C.J."/>
            <person name="Singh A."/>
            <person name="Wilkins M.J."/>
            <person name="Williams K.H."/>
            <person name="Banfield J.F."/>
        </authorList>
    </citation>
    <scope>NUCLEOTIDE SEQUENCE [LARGE SCALE GENOMIC DNA]</scope>
</reference>
<evidence type="ECO:0000259" key="2">
    <source>
        <dbReference type="PROSITE" id="PS00662"/>
    </source>
</evidence>
<dbReference type="InterPro" id="IPR003593">
    <property type="entry name" value="AAA+_ATPase"/>
</dbReference>
<comment type="similarity">
    <text evidence="1">Belongs to the GSP E family.</text>
</comment>
<evidence type="ECO:0000256" key="1">
    <source>
        <dbReference type="ARBA" id="ARBA00006611"/>
    </source>
</evidence>
<dbReference type="PANTHER" id="PTHR30486:SF16">
    <property type="entry name" value="TWITCHING MOTILITY PROTEIN PILT"/>
    <property type="match status" value="1"/>
</dbReference>
<dbReference type="NCBIfam" id="TIGR01420">
    <property type="entry name" value="pilT_fam"/>
    <property type="match status" value="1"/>
</dbReference>
<dbReference type="GO" id="GO:0005524">
    <property type="term" value="F:ATP binding"/>
    <property type="evidence" value="ECO:0007669"/>
    <property type="project" value="InterPro"/>
</dbReference>
<dbReference type="Pfam" id="PF00437">
    <property type="entry name" value="T2SSE"/>
    <property type="match status" value="1"/>
</dbReference>
<protein>
    <submittedName>
        <fullName evidence="3">Twitching motility protein</fullName>
    </submittedName>
</protein>
<dbReference type="InterPro" id="IPR006321">
    <property type="entry name" value="PilT/PilU"/>
</dbReference>
<dbReference type="GO" id="GO:0016887">
    <property type="term" value="F:ATP hydrolysis activity"/>
    <property type="evidence" value="ECO:0007669"/>
    <property type="project" value="InterPro"/>
</dbReference>
<dbReference type="PROSITE" id="PS00662">
    <property type="entry name" value="T2SP_E"/>
    <property type="match status" value="1"/>
</dbReference>